<dbReference type="OrthoDB" id="539213at2759"/>
<dbReference type="PANTHER" id="PTHR24198:SF165">
    <property type="entry name" value="ANKYRIN REPEAT-CONTAINING PROTEIN-RELATED"/>
    <property type="match status" value="1"/>
</dbReference>
<dbReference type="PANTHER" id="PTHR24198">
    <property type="entry name" value="ANKYRIN REPEAT AND PROTEIN KINASE DOMAIN-CONTAINING PROTEIN"/>
    <property type="match status" value="1"/>
</dbReference>
<comment type="caution">
    <text evidence="5">The sequence shown here is derived from an EMBL/GenBank/DDBJ whole genome shotgun (WGS) entry which is preliminary data.</text>
</comment>
<keyword evidence="1" id="KW-0677">Repeat</keyword>
<keyword evidence="6" id="KW-1185">Reference proteome</keyword>
<evidence type="ECO:0000256" key="1">
    <source>
        <dbReference type="ARBA" id="ARBA00022737"/>
    </source>
</evidence>
<dbReference type="EMBL" id="MSFL01000005">
    <property type="protein sequence ID" value="PWY88215.1"/>
    <property type="molecule type" value="Genomic_DNA"/>
</dbReference>
<evidence type="ECO:0000313" key="6">
    <source>
        <dbReference type="Proteomes" id="UP000247233"/>
    </source>
</evidence>
<dbReference type="SMART" id="SM00248">
    <property type="entry name" value="ANK"/>
    <property type="match status" value="5"/>
</dbReference>
<protein>
    <submittedName>
        <fullName evidence="5">Ankyrin</fullName>
    </submittedName>
</protein>
<dbReference type="Gene3D" id="1.25.40.20">
    <property type="entry name" value="Ankyrin repeat-containing domain"/>
    <property type="match status" value="2"/>
</dbReference>
<sequence>MASPDEASLNEAPSPNEGASPDGTALEWPDASSGTASPEPWTLRYQGHGDGIGDYPIELCLHIEECMCHSCADYVKLNDETSFSRFLQVDAMTTSEAFGLEGTLNLNYAIQEQFIMEYRDRDELKDQPKPRCLFEPDPTERVPRAIVDGDVETLRQELERGVDPNKLTSSGIRLLSLAVVHLQVECVKLLLEYSADPNSRGYWRDARPLDYVIPFFIVETDFMQAAIIEFLINSGATFTYANVFHTICRMERLDLMVQAVRNGTPLETIRCSENATLLHRASIFPCRLGQPFIVNYILQQAPGLLNVKDKKGRTALHYALLGGNKQMPQFLLRSPVDAMAVDKNNESALHIAVRRLRHADVVALLNRPGVDIATLHMKGLPAFSPLCSALASGDARLIRIMLAHPRMAISEDVRSCAFVLRRRLGLSPDLFRLIAKLPYTQAMPEGW</sequence>
<dbReference type="Pfam" id="PF12796">
    <property type="entry name" value="Ank_2"/>
    <property type="match status" value="1"/>
</dbReference>
<dbReference type="AlphaFoldDB" id="A0A317WQ90"/>
<feature type="region of interest" description="Disordered" evidence="4">
    <location>
        <begin position="1"/>
        <end position="42"/>
    </location>
</feature>
<dbReference type="SUPFAM" id="SSF48403">
    <property type="entry name" value="Ankyrin repeat"/>
    <property type="match status" value="1"/>
</dbReference>
<accession>A0A317WQ90</accession>
<name>A0A317WQ90_9EURO</name>
<dbReference type="GeneID" id="37063937"/>
<dbReference type="STRING" id="1448321.A0A317WQ90"/>
<evidence type="ECO:0000256" key="3">
    <source>
        <dbReference type="PROSITE-ProRule" id="PRU00023"/>
    </source>
</evidence>
<evidence type="ECO:0000256" key="2">
    <source>
        <dbReference type="ARBA" id="ARBA00023043"/>
    </source>
</evidence>
<reference evidence="5 6" key="1">
    <citation type="submission" date="2016-12" db="EMBL/GenBank/DDBJ databases">
        <title>The genomes of Aspergillus section Nigri reveals drivers in fungal speciation.</title>
        <authorList>
            <consortium name="DOE Joint Genome Institute"/>
            <person name="Vesth T.C."/>
            <person name="Nybo J."/>
            <person name="Theobald S."/>
            <person name="Brandl J."/>
            <person name="Frisvad J.C."/>
            <person name="Nielsen K.F."/>
            <person name="Lyhne E.K."/>
            <person name="Kogle M.E."/>
            <person name="Kuo A."/>
            <person name="Riley R."/>
            <person name="Clum A."/>
            <person name="Nolan M."/>
            <person name="Lipzen A."/>
            <person name="Salamov A."/>
            <person name="Henrissat B."/>
            <person name="Wiebenga A."/>
            <person name="De Vries R.P."/>
            <person name="Grigoriev I.V."/>
            <person name="Mortensen U.H."/>
            <person name="Andersen M.R."/>
            <person name="Baker S.E."/>
        </authorList>
    </citation>
    <scope>NUCLEOTIDE SEQUENCE [LARGE SCALE GENOMIC DNA]</scope>
    <source>
        <strain evidence="5 6">CBS 117.55</strain>
    </source>
</reference>
<proteinExistence type="predicted"/>
<dbReference type="InterPro" id="IPR002110">
    <property type="entry name" value="Ankyrin_rpt"/>
</dbReference>
<dbReference type="Proteomes" id="UP000247233">
    <property type="component" value="Unassembled WGS sequence"/>
</dbReference>
<gene>
    <name evidence="5" type="ORF">BO70DRAFT_350608</name>
</gene>
<dbReference type="PROSITE" id="PS50297">
    <property type="entry name" value="ANK_REP_REGION"/>
    <property type="match status" value="1"/>
</dbReference>
<dbReference type="RefSeq" id="XP_025401751.1">
    <property type="nucleotide sequence ID" value="XM_025541700.1"/>
</dbReference>
<dbReference type="VEuPathDB" id="FungiDB:BO70DRAFT_350608"/>
<evidence type="ECO:0000256" key="4">
    <source>
        <dbReference type="SAM" id="MobiDB-lite"/>
    </source>
</evidence>
<dbReference type="InterPro" id="IPR036770">
    <property type="entry name" value="Ankyrin_rpt-contain_sf"/>
</dbReference>
<evidence type="ECO:0000313" key="5">
    <source>
        <dbReference type="EMBL" id="PWY88215.1"/>
    </source>
</evidence>
<feature type="repeat" description="ANK" evidence="3">
    <location>
        <begin position="311"/>
        <end position="343"/>
    </location>
</feature>
<organism evidence="5 6">
    <name type="scientific">Aspergillus heteromorphus CBS 117.55</name>
    <dbReference type="NCBI Taxonomy" id="1448321"/>
    <lineage>
        <taxon>Eukaryota</taxon>
        <taxon>Fungi</taxon>
        <taxon>Dikarya</taxon>
        <taxon>Ascomycota</taxon>
        <taxon>Pezizomycotina</taxon>
        <taxon>Eurotiomycetes</taxon>
        <taxon>Eurotiomycetidae</taxon>
        <taxon>Eurotiales</taxon>
        <taxon>Aspergillaceae</taxon>
        <taxon>Aspergillus</taxon>
        <taxon>Aspergillus subgen. Circumdati</taxon>
    </lineage>
</organism>
<keyword evidence="2 3" id="KW-0040">ANK repeat</keyword>
<dbReference type="PROSITE" id="PS50088">
    <property type="entry name" value="ANK_REPEAT"/>
    <property type="match status" value="1"/>
</dbReference>